<organism evidence="4 5">
    <name type="scientific">Ficus carica</name>
    <name type="common">Common fig</name>
    <dbReference type="NCBI Taxonomy" id="3494"/>
    <lineage>
        <taxon>Eukaryota</taxon>
        <taxon>Viridiplantae</taxon>
        <taxon>Streptophyta</taxon>
        <taxon>Embryophyta</taxon>
        <taxon>Tracheophyta</taxon>
        <taxon>Spermatophyta</taxon>
        <taxon>Magnoliopsida</taxon>
        <taxon>eudicotyledons</taxon>
        <taxon>Gunneridae</taxon>
        <taxon>Pentapetalae</taxon>
        <taxon>rosids</taxon>
        <taxon>fabids</taxon>
        <taxon>Rosales</taxon>
        <taxon>Moraceae</taxon>
        <taxon>Ficeae</taxon>
        <taxon>Ficus</taxon>
    </lineage>
</organism>
<dbReference type="Pfam" id="PF07859">
    <property type="entry name" value="Abhydrolase_3"/>
    <property type="match status" value="1"/>
</dbReference>
<dbReference type="Gene3D" id="3.40.50.1820">
    <property type="entry name" value="alpha/beta hydrolase"/>
    <property type="match status" value="1"/>
</dbReference>
<dbReference type="EMBL" id="BTGU01000036">
    <property type="protein sequence ID" value="GMN51220.1"/>
    <property type="molecule type" value="Genomic_DNA"/>
</dbReference>
<keyword evidence="5" id="KW-1185">Reference proteome</keyword>
<dbReference type="InterPro" id="IPR013094">
    <property type="entry name" value="AB_hydrolase_3"/>
</dbReference>
<protein>
    <recommendedName>
        <fullName evidence="3">Alpha/beta hydrolase fold-3 domain-containing protein</fullName>
    </recommendedName>
</protein>
<evidence type="ECO:0000313" key="4">
    <source>
        <dbReference type="EMBL" id="GMN51220.1"/>
    </source>
</evidence>
<evidence type="ECO:0000313" key="5">
    <source>
        <dbReference type="Proteomes" id="UP001187192"/>
    </source>
</evidence>
<dbReference type="PANTHER" id="PTHR23024">
    <property type="entry name" value="ARYLACETAMIDE DEACETYLASE"/>
    <property type="match status" value="1"/>
</dbReference>
<sequence>MSDDQTQKTIPNSRAVDPQDYLENVRNPDGTATGVHNFPNAPATPDFFDTLSTPILTKDVPLNPTHNTFLTAVVVSVDYRLAPMHHLLAAYEDAVEALHWIKSADDVWLRQFADVSKCFLMDTSAGGNISYHAGLRASTTVEKFAPLKIGGSNCTIRSLAGSRGLLLS</sequence>
<evidence type="ECO:0000256" key="2">
    <source>
        <dbReference type="SAM" id="MobiDB-lite"/>
    </source>
</evidence>
<comment type="similarity">
    <text evidence="1">Belongs to the 'GDXG' lipolytic enzyme family.</text>
</comment>
<proteinExistence type="inferred from homology"/>
<dbReference type="SUPFAM" id="SSF53474">
    <property type="entry name" value="alpha/beta-Hydrolases"/>
    <property type="match status" value="1"/>
</dbReference>
<dbReference type="Proteomes" id="UP001187192">
    <property type="component" value="Unassembled WGS sequence"/>
</dbReference>
<dbReference type="InterPro" id="IPR050466">
    <property type="entry name" value="Carboxylest/Gibb_receptor"/>
</dbReference>
<evidence type="ECO:0000259" key="3">
    <source>
        <dbReference type="Pfam" id="PF07859"/>
    </source>
</evidence>
<reference evidence="4" key="1">
    <citation type="submission" date="2023-07" db="EMBL/GenBank/DDBJ databases">
        <title>draft genome sequence of fig (Ficus carica).</title>
        <authorList>
            <person name="Takahashi T."/>
            <person name="Nishimura K."/>
        </authorList>
    </citation>
    <scope>NUCLEOTIDE SEQUENCE</scope>
</reference>
<dbReference type="AlphaFoldDB" id="A0AA88DB04"/>
<comment type="caution">
    <text evidence="4">The sequence shown here is derived from an EMBL/GenBank/DDBJ whole genome shotgun (WGS) entry which is preliminary data.</text>
</comment>
<name>A0AA88DB04_FICCA</name>
<accession>A0AA88DB04</accession>
<dbReference type="PANTHER" id="PTHR23024:SF546">
    <property type="entry name" value="CARBOXYLESTERASE 120-RELATED"/>
    <property type="match status" value="1"/>
</dbReference>
<feature type="domain" description="Alpha/beta hydrolase fold-3" evidence="3">
    <location>
        <begin position="70"/>
        <end position="139"/>
    </location>
</feature>
<dbReference type="InterPro" id="IPR029058">
    <property type="entry name" value="AB_hydrolase_fold"/>
</dbReference>
<gene>
    <name evidence="4" type="ORF">TIFTF001_020370</name>
</gene>
<evidence type="ECO:0000256" key="1">
    <source>
        <dbReference type="ARBA" id="ARBA00010515"/>
    </source>
</evidence>
<dbReference type="GO" id="GO:0016787">
    <property type="term" value="F:hydrolase activity"/>
    <property type="evidence" value="ECO:0007669"/>
    <property type="project" value="InterPro"/>
</dbReference>
<feature type="region of interest" description="Disordered" evidence="2">
    <location>
        <begin position="1"/>
        <end position="38"/>
    </location>
</feature>